<dbReference type="Gene3D" id="3.30.70.1060">
    <property type="entry name" value="Dimeric alpha+beta barrel"/>
    <property type="match status" value="1"/>
</dbReference>
<dbReference type="AlphaFoldDB" id="A0A841TW91"/>
<evidence type="ECO:0000313" key="4">
    <source>
        <dbReference type="EMBL" id="MBB6692455.1"/>
    </source>
</evidence>
<proteinExistence type="inferred from homology"/>
<comment type="caution">
    <text evidence="4">The sequence shown here is derived from an EMBL/GenBank/DDBJ whole genome shotgun (WGS) entry which is preliminary data.</text>
</comment>
<feature type="compositionally biased region" description="Basic and acidic residues" evidence="2">
    <location>
        <begin position="111"/>
        <end position="126"/>
    </location>
</feature>
<evidence type="ECO:0000256" key="2">
    <source>
        <dbReference type="SAM" id="MobiDB-lite"/>
    </source>
</evidence>
<sequence length="145" mass="15793">MRFMLIVKATGYSEAGVKNAPEDEEAMEAYRKSLAGAGALLVSEKLLPSSAGLRIVRPPEGGEPQVTAGPFPVDEGLMSEFSLIEARTEEEAVEWALRMPVPARRGGSVIELRKLDDSSDKGRDPRIPALEAELEDQLGMLRRSK</sequence>
<dbReference type="Proteomes" id="UP000553776">
    <property type="component" value="Unassembled WGS sequence"/>
</dbReference>
<dbReference type="InterPro" id="IPR005545">
    <property type="entry name" value="YCII"/>
</dbReference>
<feature type="region of interest" description="Disordered" evidence="2">
    <location>
        <begin position="108"/>
        <end position="132"/>
    </location>
</feature>
<reference evidence="4 5" key="1">
    <citation type="submission" date="2020-08" db="EMBL/GenBank/DDBJ databases">
        <title>Cohnella phylogeny.</title>
        <authorList>
            <person name="Dunlap C."/>
        </authorList>
    </citation>
    <scope>NUCLEOTIDE SEQUENCE [LARGE SCALE GENOMIC DNA]</scope>
    <source>
        <strain evidence="4 5">DSM 25239</strain>
    </source>
</reference>
<evidence type="ECO:0000259" key="3">
    <source>
        <dbReference type="Pfam" id="PF03795"/>
    </source>
</evidence>
<dbReference type="PANTHER" id="PTHR35174">
    <property type="entry name" value="BLL7171 PROTEIN-RELATED"/>
    <property type="match status" value="1"/>
</dbReference>
<gene>
    <name evidence="4" type="ORF">H7B90_13675</name>
</gene>
<dbReference type="RefSeq" id="WP_185136449.1">
    <property type="nucleotide sequence ID" value="NZ_JACJVR010000053.1"/>
</dbReference>
<dbReference type="EMBL" id="JACJVR010000053">
    <property type="protein sequence ID" value="MBB6692455.1"/>
    <property type="molecule type" value="Genomic_DNA"/>
</dbReference>
<feature type="domain" description="YCII-related" evidence="3">
    <location>
        <begin position="1"/>
        <end position="104"/>
    </location>
</feature>
<dbReference type="SUPFAM" id="SSF54909">
    <property type="entry name" value="Dimeric alpha+beta barrel"/>
    <property type="match status" value="1"/>
</dbReference>
<name>A0A841TW91_9BACL</name>
<dbReference type="PANTHER" id="PTHR35174:SF4">
    <property type="entry name" value="BLL7163 PROTEIN"/>
    <property type="match status" value="1"/>
</dbReference>
<comment type="similarity">
    <text evidence="1">Belongs to the YciI family.</text>
</comment>
<accession>A0A841TW91</accession>
<evidence type="ECO:0000313" key="5">
    <source>
        <dbReference type="Proteomes" id="UP000553776"/>
    </source>
</evidence>
<protein>
    <submittedName>
        <fullName evidence="4">YciI family protein</fullName>
    </submittedName>
</protein>
<keyword evidence="5" id="KW-1185">Reference proteome</keyword>
<dbReference type="Pfam" id="PF03795">
    <property type="entry name" value="YCII"/>
    <property type="match status" value="1"/>
</dbReference>
<dbReference type="InterPro" id="IPR011008">
    <property type="entry name" value="Dimeric_a/b-barrel"/>
</dbReference>
<organism evidence="4 5">
    <name type="scientific">Cohnella xylanilytica</name>
    <dbReference type="NCBI Taxonomy" id="557555"/>
    <lineage>
        <taxon>Bacteria</taxon>
        <taxon>Bacillati</taxon>
        <taxon>Bacillota</taxon>
        <taxon>Bacilli</taxon>
        <taxon>Bacillales</taxon>
        <taxon>Paenibacillaceae</taxon>
        <taxon>Cohnella</taxon>
    </lineage>
</organism>
<evidence type="ECO:0000256" key="1">
    <source>
        <dbReference type="ARBA" id="ARBA00007689"/>
    </source>
</evidence>